<proteinExistence type="predicted"/>
<evidence type="ECO:0000313" key="2">
    <source>
        <dbReference type="Proteomes" id="UP000299102"/>
    </source>
</evidence>
<comment type="caution">
    <text evidence="1">The sequence shown here is derived from an EMBL/GenBank/DDBJ whole genome shotgun (WGS) entry which is preliminary data.</text>
</comment>
<organism evidence="1 2">
    <name type="scientific">Eumeta variegata</name>
    <name type="common">Bagworm moth</name>
    <name type="synonym">Eumeta japonica</name>
    <dbReference type="NCBI Taxonomy" id="151549"/>
    <lineage>
        <taxon>Eukaryota</taxon>
        <taxon>Metazoa</taxon>
        <taxon>Ecdysozoa</taxon>
        <taxon>Arthropoda</taxon>
        <taxon>Hexapoda</taxon>
        <taxon>Insecta</taxon>
        <taxon>Pterygota</taxon>
        <taxon>Neoptera</taxon>
        <taxon>Endopterygota</taxon>
        <taxon>Lepidoptera</taxon>
        <taxon>Glossata</taxon>
        <taxon>Ditrysia</taxon>
        <taxon>Tineoidea</taxon>
        <taxon>Psychidae</taxon>
        <taxon>Oiketicinae</taxon>
        <taxon>Eumeta</taxon>
    </lineage>
</organism>
<evidence type="ECO:0000313" key="1">
    <source>
        <dbReference type="EMBL" id="GBP05129.1"/>
    </source>
</evidence>
<sequence>MLPASNTRRNVSAAPPVVRYDTLIRMSVGRQGRRLRTKKNCDMRRRFERKTNMRAIREYGWSPSPMGTRNPRKVTSALPMSPVGLRCLIEKGVGRRMESELMERKVGCQGMSHWNSHSLDEIQQRSQSIHSCVLLEYGILPVVPAHFRATAKLTTVWLHRNTKCCCGAKK</sequence>
<protein>
    <submittedName>
        <fullName evidence="1">Uncharacterized protein</fullName>
    </submittedName>
</protein>
<reference evidence="1 2" key="1">
    <citation type="journal article" date="2019" name="Commun. Biol.">
        <title>The bagworm genome reveals a unique fibroin gene that provides high tensile strength.</title>
        <authorList>
            <person name="Kono N."/>
            <person name="Nakamura H."/>
            <person name="Ohtoshi R."/>
            <person name="Tomita M."/>
            <person name="Numata K."/>
            <person name="Arakawa K."/>
        </authorList>
    </citation>
    <scope>NUCLEOTIDE SEQUENCE [LARGE SCALE GENOMIC DNA]</scope>
</reference>
<name>A0A4C1SSH9_EUMVA</name>
<dbReference type="AlphaFoldDB" id="A0A4C1SSH9"/>
<dbReference type="Proteomes" id="UP000299102">
    <property type="component" value="Unassembled WGS sequence"/>
</dbReference>
<dbReference type="EMBL" id="BGZK01000016">
    <property type="protein sequence ID" value="GBP05129.1"/>
    <property type="molecule type" value="Genomic_DNA"/>
</dbReference>
<gene>
    <name evidence="1" type="ORF">EVAR_3448_1</name>
</gene>
<accession>A0A4C1SSH9</accession>
<keyword evidence="2" id="KW-1185">Reference proteome</keyword>